<comment type="caution">
    <text evidence="1">The sequence shown here is derived from an EMBL/GenBank/DDBJ whole genome shotgun (WGS) entry which is preliminary data.</text>
</comment>
<keyword evidence="2" id="KW-1185">Reference proteome</keyword>
<gene>
    <name evidence="1" type="ORF">GCM10009416_40300</name>
</gene>
<proteinExistence type="predicted"/>
<evidence type="ECO:0008006" key="3">
    <source>
        <dbReference type="Google" id="ProtNLM"/>
    </source>
</evidence>
<reference evidence="1 2" key="1">
    <citation type="journal article" date="2019" name="Int. J. Syst. Evol. Microbiol.">
        <title>The Global Catalogue of Microorganisms (GCM) 10K type strain sequencing project: providing services to taxonomists for standard genome sequencing and annotation.</title>
        <authorList>
            <consortium name="The Broad Institute Genomics Platform"/>
            <consortium name="The Broad Institute Genome Sequencing Center for Infectious Disease"/>
            <person name="Wu L."/>
            <person name="Ma J."/>
        </authorList>
    </citation>
    <scope>NUCLEOTIDE SEQUENCE [LARGE SCALE GENOMIC DNA]</scope>
    <source>
        <strain evidence="1 2">JCM 9933</strain>
    </source>
</reference>
<dbReference type="Proteomes" id="UP001501588">
    <property type="component" value="Unassembled WGS sequence"/>
</dbReference>
<organism evidence="1 2">
    <name type="scientific">Craurococcus roseus</name>
    <dbReference type="NCBI Taxonomy" id="77585"/>
    <lineage>
        <taxon>Bacteria</taxon>
        <taxon>Pseudomonadati</taxon>
        <taxon>Pseudomonadota</taxon>
        <taxon>Alphaproteobacteria</taxon>
        <taxon>Acetobacterales</taxon>
        <taxon>Acetobacteraceae</taxon>
        <taxon>Craurococcus</taxon>
    </lineage>
</organism>
<dbReference type="RefSeq" id="WP_343897199.1">
    <property type="nucleotide sequence ID" value="NZ_BAAAFZ010000065.1"/>
</dbReference>
<evidence type="ECO:0000313" key="2">
    <source>
        <dbReference type="Proteomes" id="UP001501588"/>
    </source>
</evidence>
<accession>A0ABN1FUD4</accession>
<protein>
    <recommendedName>
        <fullName evidence="3">Type ISP restriction-modification enzyme LLaBIII C-terminal specificity domain-containing protein</fullName>
    </recommendedName>
</protein>
<name>A0ABN1FUD4_9PROT</name>
<sequence length="81" mass="8820">MNGASFWKNLPEGVWEARIGGYQVLKRWLSCRDGSILGRALGQDEVAHVRDTARRLAAILLMGPDLDASFRACAAAHAPLT</sequence>
<evidence type="ECO:0000313" key="1">
    <source>
        <dbReference type="EMBL" id="GAA0598016.1"/>
    </source>
</evidence>
<dbReference type="EMBL" id="BAAAFZ010000065">
    <property type="protein sequence ID" value="GAA0598016.1"/>
    <property type="molecule type" value="Genomic_DNA"/>
</dbReference>